<dbReference type="EMBL" id="JAADJZ010000029">
    <property type="protein sequence ID" value="KAF2866095.1"/>
    <property type="molecule type" value="Genomic_DNA"/>
</dbReference>
<dbReference type="GO" id="GO:0032221">
    <property type="term" value="C:Rpd3S complex"/>
    <property type="evidence" value="ECO:0007669"/>
    <property type="project" value="TreeGrafter"/>
</dbReference>
<comment type="similarity">
    <text evidence="2">Belongs to the MRG family.</text>
</comment>
<keyword evidence="9" id="KW-0234">DNA repair</keyword>
<dbReference type="AlphaFoldDB" id="A0A7C8M336"/>
<dbReference type="PANTHER" id="PTHR10880:SF15">
    <property type="entry name" value="MSL COMPLEX SUBUNIT 3"/>
    <property type="match status" value="1"/>
</dbReference>
<evidence type="ECO:0000256" key="10">
    <source>
        <dbReference type="ARBA" id="ARBA00023242"/>
    </source>
</evidence>
<comment type="subunit">
    <text evidence="3">Component of the NuA4 histone acetyltransferase complex.</text>
</comment>
<dbReference type="InterPro" id="IPR000953">
    <property type="entry name" value="Chromo/chromo_shadow_dom"/>
</dbReference>
<comment type="function">
    <text evidence="11">Involved in deacetylation of histones, chromatin assembly and chromosome segregation. May act as a transcriptional oscillator, directing histone deacetylases to specific chromosomal domains. Component of the NuA4 histone acetyltransferase complex which is involved in transcriptional activation of selected genes principally by acetylation of nucleosomal histone H4 and H2A. The NuA4 complex is also involved in DNA repair.</text>
</comment>
<comment type="subcellular location">
    <subcellularLocation>
        <location evidence="1">Nucleus</location>
    </subcellularLocation>
</comment>
<organism evidence="15 16">
    <name type="scientific">Massariosphaeria phaeospora</name>
    <dbReference type="NCBI Taxonomy" id="100035"/>
    <lineage>
        <taxon>Eukaryota</taxon>
        <taxon>Fungi</taxon>
        <taxon>Dikarya</taxon>
        <taxon>Ascomycota</taxon>
        <taxon>Pezizomycotina</taxon>
        <taxon>Dothideomycetes</taxon>
        <taxon>Pleosporomycetidae</taxon>
        <taxon>Pleosporales</taxon>
        <taxon>Pleosporales incertae sedis</taxon>
        <taxon>Massariosphaeria</taxon>
    </lineage>
</organism>
<evidence type="ECO:0000259" key="14">
    <source>
        <dbReference type="SMART" id="SM00298"/>
    </source>
</evidence>
<dbReference type="GO" id="GO:0006355">
    <property type="term" value="P:regulation of DNA-templated transcription"/>
    <property type="evidence" value="ECO:0007669"/>
    <property type="project" value="InterPro"/>
</dbReference>
<dbReference type="FunFam" id="1.10.274.30:FF:000004">
    <property type="entry name" value="Putative Chromatin modification-related protein eaf3"/>
    <property type="match status" value="1"/>
</dbReference>
<evidence type="ECO:0000313" key="15">
    <source>
        <dbReference type="EMBL" id="KAF2866095.1"/>
    </source>
</evidence>
<dbReference type="Pfam" id="PF22732">
    <property type="entry name" value="MSL3_chromo-like"/>
    <property type="match status" value="1"/>
</dbReference>
<dbReference type="InterPro" id="IPR026541">
    <property type="entry name" value="MRG_dom"/>
</dbReference>
<accession>A0A7C8M336</accession>
<keyword evidence="5" id="KW-0227">DNA damage</keyword>
<dbReference type="Proteomes" id="UP000481861">
    <property type="component" value="Unassembled WGS sequence"/>
</dbReference>
<sequence>MAPATSPDPLFRKDEKALCFHHELLYEAKVLEVQPVDKDDVKKGFEYKVHYKGWKNTWDDWVPEDRLRKLTQENRDLANNLRHEVLAAQRNARQQMMTSKKKTQGSAHGSEERQTSAAAASSGPRGQKRLRDQDLEKEENFQNRRSVRIHMPDRLKSLLVDDWENVTKNLQLVSLPSQKPAGIILDEYLAWTTSTGQRTSTETDILEEVIQGLKEYFNKSLGRLLLYRFEREQLCDIYTAVEDPASELAGKAFADIYGGEHLLRLFVSMPELLAHTNMDTQAINRLREELSAMTTWLSKEAQVSAFFSSTYESPGPAYIEKVKSST</sequence>
<dbReference type="GO" id="GO:0006281">
    <property type="term" value="P:DNA repair"/>
    <property type="evidence" value="ECO:0007669"/>
    <property type="project" value="UniProtKB-KW"/>
</dbReference>
<feature type="compositionally biased region" description="Basic and acidic residues" evidence="13">
    <location>
        <begin position="129"/>
        <end position="142"/>
    </location>
</feature>
<dbReference type="InterPro" id="IPR053820">
    <property type="entry name" value="MSL3_chromo-like"/>
</dbReference>
<dbReference type="GO" id="GO:0006338">
    <property type="term" value="P:chromatin remodeling"/>
    <property type="evidence" value="ECO:0007669"/>
    <property type="project" value="UniProtKB-ARBA"/>
</dbReference>
<keyword evidence="16" id="KW-1185">Reference proteome</keyword>
<evidence type="ECO:0000256" key="12">
    <source>
        <dbReference type="ARBA" id="ARBA00072864"/>
    </source>
</evidence>
<name>A0A7C8M336_9PLEO</name>
<protein>
    <recommendedName>
        <fullName evidence="4">Chromatin modification-related protein EAF3</fullName>
    </recommendedName>
    <alternativeName>
        <fullName evidence="12">Chromatin modification-related protein eaf3</fullName>
    </alternativeName>
</protein>
<keyword evidence="10" id="KW-0539">Nucleus</keyword>
<evidence type="ECO:0000256" key="8">
    <source>
        <dbReference type="ARBA" id="ARBA00023163"/>
    </source>
</evidence>
<dbReference type="Pfam" id="PF05712">
    <property type="entry name" value="MRG"/>
    <property type="match status" value="1"/>
</dbReference>
<comment type="caution">
    <text evidence="15">The sequence shown here is derived from an EMBL/GenBank/DDBJ whole genome shotgun (WGS) entry which is preliminary data.</text>
</comment>
<proteinExistence type="inferred from homology"/>
<dbReference type="PANTHER" id="PTHR10880">
    <property type="entry name" value="MORTALITY FACTOR 4-LIKE PROTEIN"/>
    <property type="match status" value="1"/>
</dbReference>
<dbReference type="GO" id="GO:0035267">
    <property type="term" value="C:NuA4 histone acetyltransferase complex"/>
    <property type="evidence" value="ECO:0007669"/>
    <property type="project" value="TreeGrafter"/>
</dbReference>
<dbReference type="InterPro" id="IPR008676">
    <property type="entry name" value="MRG"/>
</dbReference>
<evidence type="ECO:0000313" key="16">
    <source>
        <dbReference type="Proteomes" id="UP000481861"/>
    </source>
</evidence>
<evidence type="ECO:0000256" key="1">
    <source>
        <dbReference type="ARBA" id="ARBA00004123"/>
    </source>
</evidence>
<keyword evidence="6" id="KW-0156">Chromatin regulator</keyword>
<dbReference type="Gene3D" id="2.30.30.140">
    <property type="match status" value="1"/>
</dbReference>
<keyword evidence="7" id="KW-0805">Transcription regulation</keyword>
<evidence type="ECO:0000256" key="11">
    <source>
        <dbReference type="ARBA" id="ARBA00057322"/>
    </source>
</evidence>
<evidence type="ECO:0000256" key="6">
    <source>
        <dbReference type="ARBA" id="ARBA00022853"/>
    </source>
</evidence>
<dbReference type="PIRSF" id="PIRSF038133">
    <property type="entry name" value="HAT_Nua4_EAF3/MRG15"/>
    <property type="match status" value="1"/>
</dbReference>
<evidence type="ECO:0000256" key="4">
    <source>
        <dbReference type="ARBA" id="ARBA00018505"/>
    </source>
</evidence>
<evidence type="ECO:0000256" key="7">
    <source>
        <dbReference type="ARBA" id="ARBA00023015"/>
    </source>
</evidence>
<evidence type="ECO:0000256" key="9">
    <source>
        <dbReference type="ARBA" id="ARBA00023204"/>
    </source>
</evidence>
<dbReference type="SUPFAM" id="SSF54160">
    <property type="entry name" value="Chromo domain-like"/>
    <property type="match status" value="1"/>
</dbReference>
<evidence type="ECO:0000256" key="5">
    <source>
        <dbReference type="ARBA" id="ARBA00022763"/>
    </source>
</evidence>
<gene>
    <name evidence="15" type="ORF">BDV95DRAFT_529979</name>
</gene>
<evidence type="ECO:0000256" key="13">
    <source>
        <dbReference type="SAM" id="MobiDB-lite"/>
    </source>
</evidence>
<dbReference type="SMART" id="SM00298">
    <property type="entry name" value="CHROMO"/>
    <property type="match status" value="1"/>
</dbReference>
<dbReference type="OrthoDB" id="124855at2759"/>
<evidence type="ECO:0000256" key="2">
    <source>
        <dbReference type="ARBA" id="ARBA00009093"/>
    </source>
</evidence>
<dbReference type="PROSITE" id="PS51640">
    <property type="entry name" value="MRG"/>
    <property type="match status" value="1"/>
</dbReference>
<evidence type="ECO:0000256" key="3">
    <source>
        <dbReference type="ARBA" id="ARBA00011353"/>
    </source>
</evidence>
<dbReference type="Gene3D" id="1.10.274.30">
    <property type="entry name" value="MRG domain"/>
    <property type="match status" value="1"/>
</dbReference>
<dbReference type="InterPro" id="IPR038217">
    <property type="entry name" value="MRG_C_sf"/>
</dbReference>
<dbReference type="InterPro" id="IPR016197">
    <property type="entry name" value="Chromo-like_dom_sf"/>
</dbReference>
<reference evidence="15 16" key="1">
    <citation type="submission" date="2020-01" db="EMBL/GenBank/DDBJ databases">
        <authorList>
            <consortium name="DOE Joint Genome Institute"/>
            <person name="Haridas S."/>
            <person name="Albert R."/>
            <person name="Binder M."/>
            <person name="Bloem J."/>
            <person name="Labutti K."/>
            <person name="Salamov A."/>
            <person name="Andreopoulos B."/>
            <person name="Baker S.E."/>
            <person name="Barry K."/>
            <person name="Bills G."/>
            <person name="Bluhm B.H."/>
            <person name="Cannon C."/>
            <person name="Castanera R."/>
            <person name="Culley D.E."/>
            <person name="Daum C."/>
            <person name="Ezra D."/>
            <person name="Gonzalez J.B."/>
            <person name="Henrissat B."/>
            <person name="Kuo A."/>
            <person name="Liang C."/>
            <person name="Lipzen A."/>
            <person name="Lutzoni F."/>
            <person name="Magnuson J."/>
            <person name="Mondo S."/>
            <person name="Nolan M."/>
            <person name="Ohm R."/>
            <person name="Pangilinan J."/>
            <person name="Park H.-J.H."/>
            <person name="Ramirez L."/>
            <person name="Alfaro M."/>
            <person name="Sun H."/>
            <person name="Tritt A."/>
            <person name="Yoshinaga Y."/>
            <person name="Zwiers L.-H.L."/>
            <person name="Turgeon B.G."/>
            <person name="Goodwin S.B."/>
            <person name="Spatafora J.W."/>
            <person name="Crous P.W."/>
            <person name="Grigoriev I.V."/>
        </authorList>
    </citation>
    <scope>NUCLEOTIDE SEQUENCE [LARGE SCALE GENOMIC DNA]</scope>
    <source>
        <strain evidence="15 16">CBS 611.86</strain>
    </source>
</reference>
<keyword evidence="8" id="KW-0804">Transcription</keyword>
<dbReference type="CDD" id="cd18983">
    <property type="entry name" value="CBD_MSL3_like"/>
    <property type="match status" value="1"/>
</dbReference>
<dbReference type="FunFam" id="2.30.30.140:FF:000149">
    <property type="entry name" value="WGS project CABT00000000 data, contig 2.3"/>
    <property type="match status" value="1"/>
</dbReference>
<feature type="domain" description="Chromo" evidence="14">
    <location>
        <begin position="25"/>
        <end position="85"/>
    </location>
</feature>
<feature type="region of interest" description="Disordered" evidence="13">
    <location>
        <begin position="92"/>
        <end position="144"/>
    </location>
</feature>